<keyword evidence="3" id="KW-1185">Reference proteome</keyword>
<organism evidence="2 3">
    <name type="scientific">Spirosoma soli</name>
    <dbReference type="NCBI Taxonomy" id="1770529"/>
    <lineage>
        <taxon>Bacteria</taxon>
        <taxon>Pseudomonadati</taxon>
        <taxon>Bacteroidota</taxon>
        <taxon>Cytophagia</taxon>
        <taxon>Cytophagales</taxon>
        <taxon>Cytophagaceae</taxon>
        <taxon>Spirosoma</taxon>
    </lineage>
</organism>
<protein>
    <submittedName>
        <fullName evidence="2">Alpha/beta fold hydrolase</fullName>
    </submittedName>
</protein>
<dbReference type="GO" id="GO:0016787">
    <property type="term" value="F:hydrolase activity"/>
    <property type="evidence" value="ECO:0007669"/>
    <property type="project" value="UniProtKB-KW"/>
</dbReference>
<dbReference type="PANTHER" id="PTHR43689">
    <property type="entry name" value="HYDROLASE"/>
    <property type="match status" value="1"/>
</dbReference>
<name>A0ABW5M2U5_9BACT</name>
<evidence type="ECO:0000313" key="2">
    <source>
        <dbReference type="EMBL" id="MFD2570949.1"/>
    </source>
</evidence>
<dbReference type="EMBL" id="JBHULN010000005">
    <property type="protein sequence ID" value="MFD2570949.1"/>
    <property type="molecule type" value="Genomic_DNA"/>
</dbReference>
<evidence type="ECO:0000313" key="3">
    <source>
        <dbReference type="Proteomes" id="UP001597469"/>
    </source>
</evidence>
<reference evidence="3" key="1">
    <citation type="journal article" date="2019" name="Int. J. Syst. Evol. Microbiol.">
        <title>The Global Catalogue of Microorganisms (GCM) 10K type strain sequencing project: providing services to taxonomists for standard genome sequencing and annotation.</title>
        <authorList>
            <consortium name="The Broad Institute Genomics Platform"/>
            <consortium name="The Broad Institute Genome Sequencing Center for Infectious Disease"/>
            <person name="Wu L."/>
            <person name="Ma J."/>
        </authorList>
    </citation>
    <scope>NUCLEOTIDE SEQUENCE [LARGE SCALE GENOMIC DNA]</scope>
    <source>
        <strain evidence="3">KCTC 42805</strain>
    </source>
</reference>
<dbReference type="Gene3D" id="3.40.50.1820">
    <property type="entry name" value="alpha/beta hydrolase"/>
    <property type="match status" value="1"/>
</dbReference>
<comment type="caution">
    <text evidence="2">The sequence shown here is derived from an EMBL/GenBank/DDBJ whole genome shotgun (WGS) entry which is preliminary data.</text>
</comment>
<dbReference type="InterPro" id="IPR029058">
    <property type="entry name" value="AB_hydrolase_fold"/>
</dbReference>
<evidence type="ECO:0000259" key="1">
    <source>
        <dbReference type="Pfam" id="PF00561"/>
    </source>
</evidence>
<accession>A0ABW5M2U5</accession>
<dbReference type="Pfam" id="PF00561">
    <property type="entry name" value="Abhydrolase_1"/>
    <property type="match status" value="1"/>
</dbReference>
<dbReference type="RefSeq" id="WP_381522072.1">
    <property type="nucleotide sequence ID" value="NZ_JBHULN010000005.1"/>
</dbReference>
<dbReference type="PRINTS" id="PR00412">
    <property type="entry name" value="EPOXHYDRLASE"/>
</dbReference>
<dbReference type="InterPro" id="IPR000073">
    <property type="entry name" value="AB_hydrolase_1"/>
</dbReference>
<dbReference type="SUPFAM" id="SSF53474">
    <property type="entry name" value="alpha/beta-Hydrolases"/>
    <property type="match status" value="1"/>
</dbReference>
<sequence>MTDSIREYDTIINGITIHCMERPGAGELTILFVHGRCMSVRVWEKQFASPLLRSSRLVAFDLPGHGTSGNAAGSSEYSLESYRQMLIELIAHCQLTQFFLVGLSLGGHIVLQALPKLHGCRGVFAMTMPILKPLEAERMYTRKWLDGRALQPNPLPADVDEYVNHMLRFAPDYVPDFLKTDFNRTDPAVHIGLLQTIINENYEDELKLIENNHIPVALAAGVEDQIHELSYLKTLDLPIWRHEPQFVDKAGHLLPWENPVTINELLASFIEDCA</sequence>
<gene>
    <name evidence="2" type="ORF">ACFSUS_09915</name>
</gene>
<dbReference type="Proteomes" id="UP001597469">
    <property type="component" value="Unassembled WGS sequence"/>
</dbReference>
<feature type="domain" description="AB hydrolase-1" evidence="1">
    <location>
        <begin position="29"/>
        <end position="259"/>
    </location>
</feature>
<proteinExistence type="predicted"/>
<dbReference type="InterPro" id="IPR000639">
    <property type="entry name" value="Epox_hydrolase-like"/>
</dbReference>
<keyword evidence="2" id="KW-0378">Hydrolase</keyword>
<dbReference type="PANTHER" id="PTHR43689:SF8">
    <property type="entry name" value="ALPHA_BETA-HYDROLASES SUPERFAMILY PROTEIN"/>
    <property type="match status" value="1"/>
</dbReference>